<proteinExistence type="predicted"/>
<dbReference type="InterPro" id="IPR005268">
    <property type="entry name" value="CHP00725"/>
</dbReference>
<dbReference type="PANTHER" id="PTHR43393:SF3">
    <property type="entry name" value="LYSINE DECARBOXYLASE-LIKE PROTEIN"/>
    <property type="match status" value="1"/>
</dbReference>
<dbReference type="PANTHER" id="PTHR43393">
    <property type="entry name" value="CYTOKININ RIBOSIDE 5'-MONOPHOSPHATE PHOSPHORIBOHYDROLASE"/>
    <property type="match status" value="1"/>
</dbReference>
<dbReference type="GO" id="GO:0005829">
    <property type="term" value="C:cytosol"/>
    <property type="evidence" value="ECO:0007669"/>
    <property type="project" value="TreeGrafter"/>
</dbReference>
<dbReference type="Gene3D" id="3.40.50.450">
    <property type="match status" value="1"/>
</dbReference>
<reference evidence="1" key="1">
    <citation type="journal article" date="2014" name="Front. Microbiol.">
        <title>High frequency of phylogenetically diverse reductive dehalogenase-homologous genes in deep subseafloor sedimentary metagenomes.</title>
        <authorList>
            <person name="Kawai M."/>
            <person name="Futagami T."/>
            <person name="Toyoda A."/>
            <person name="Takaki Y."/>
            <person name="Nishi S."/>
            <person name="Hori S."/>
            <person name="Arai W."/>
            <person name="Tsubouchi T."/>
            <person name="Morono Y."/>
            <person name="Uchiyama I."/>
            <person name="Ito T."/>
            <person name="Fujiyama A."/>
            <person name="Inagaki F."/>
            <person name="Takami H."/>
        </authorList>
    </citation>
    <scope>NUCLEOTIDE SEQUENCE</scope>
    <source>
        <strain evidence="1">Expedition CK06-06</strain>
    </source>
</reference>
<dbReference type="Pfam" id="PF18306">
    <property type="entry name" value="LDcluster4"/>
    <property type="match status" value="1"/>
</dbReference>
<dbReference type="SUPFAM" id="SSF102405">
    <property type="entry name" value="MCP/YpsA-like"/>
    <property type="match status" value="1"/>
</dbReference>
<dbReference type="NCBIfam" id="TIGR00725">
    <property type="entry name" value="TIGR00725 family protein"/>
    <property type="match status" value="1"/>
</dbReference>
<name>X0ZQ52_9ZZZZ</name>
<protein>
    <recommendedName>
        <fullName evidence="2">TIGR00725 family protein</fullName>
    </recommendedName>
</protein>
<dbReference type="InterPro" id="IPR041164">
    <property type="entry name" value="LDcluster4"/>
</dbReference>
<evidence type="ECO:0000313" key="1">
    <source>
        <dbReference type="EMBL" id="GAG71855.1"/>
    </source>
</evidence>
<dbReference type="InterPro" id="IPR052341">
    <property type="entry name" value="LOG_family_nucleotidases"/>
</dbReference>
<comment type="caution">
    <text evidence="1">The sequence shown here is derived from an EMBL/GenBank/DDBJ whole genome shotgun (WGS) entry which is preliminary data.</text>
</comment>
<accession>X0ZQ52</accession>
<gene>
    <name evidence="1" type="ORF">S01H4_15848</name>
</gene>
<dbReference type="EMBL" id="BART01006946">
    <property type="protein sequence ID" value="GAG71855.1"/>
    <property type="molecule type" value="Genomic_DNA"/>
</dbReference>
<evidence type="ECO:0008006" key="2">
    <source>
        <dbReference type="Google" id="ProtNLM"/>
    </source>
</evidence>
<dbReference type="AlphaFoldDB" id="X0ZQ52"/>
<sequence>MVERKQDYFRVPITMPSNMVSFLENLGIECKKSGGHKIANTMIVRSAIKLLMDLDLDISGIKSEEELEDRIKENIIKISVIGGSQVDTEIYNLAYEVGKEIARNGAVLICGGLSGTMEAACKGAKEEGGLTIGILPTADENDANRYVDIKIPTGMGYARNVPIVLSSHAVIAIDGSSGTLSEIGYAFTFNKPIIGLKTWEARPYYSEDSRFIIKAKTAKEAVKIAIKEARDYIRKNQLS</sequence>
<organism evidence="1">
    <name type="scientific">marine sediment metagenome</name>
    <dbReference type="NCBI Taxonomy" id="412755"/>
    <lineage>
        <taxon>unclassified sequences</taxon>
        <taxon>metagenomes</taxon>
        <taxon>ecological metagenomes</taxon>
    </lineage>
</organism>